<proteinExistence type="predicted"/>
<keyword evidence="4" id="KW-1185">Reference proteome</keyword>
<feature type="compositionally biased region" description="Low complexity" evidence="2">
    <location>
        <begin position="209"/>
        <end position="221"/>
    </location>
</feature>
<dbReference type="EMBL" id="CAJJDM010000004">
    <property type="protein sequence ID" value="CAD8044866.1"/>
    <property type="molecule type" value="Genomic_DNA"/>
</dbReference>
<feature type="coiled-coil region" evidence="1">
    <location>
        <begin position="251"/>
        <end position="340"/>
    </location>
</feature>
<dbReference type="OMA" id="KDWNNQE"/>
<keyword evidence="1" id="KW-0175">Coiled coil</keyword>
<comment type="caution">
    <text evidence="3">The sequence shown here is derived from an EMBL/GenBank/DDBJ whole genome shotgun (WGS) entry which is preliminary data.</text>
</comment>
<dbReference type="AlphaFoldDB" id="A0A8S1JWV5"/>
<accession>A0A8S1JWV5</accession>
<evidence type="ECO:0000256" key="2">
    <source>
        <dbReference type="SAM" id="MobiDB-lite"/>
    </source>
</evidence>
<name>A0A8S1JWV5_PARPR</name>
<feature type="coiled-coil region" evidence="1">
    <location>
        <begin position="379"/>
        <end position="453"/>
    </location>
</feature>
<organism evidence="3 4">
    <name type="scientific">Paramecium primaurelia</name>
    <dbReference type="NCBI Taxonomy" id="5886"/>
    <lineage>
        <taxon>Eukaryota</taxon>
        <taxon>Sar</taxon>
        <taxon>Alveolata</taxon>
        <taxon>Ciliophora</taxon>
        <taxon>Intramacronucleata</taxon>
        <taxon>Oligohymenophorea</taxon>
        <taxon>Peniculida</taxon>
        <taxon>Parameciidae</taxon>
        <taxon>Paramecium</taxon>
    </lineage>
</organism>
<dbReference type="Proteomes" id="UP000688137">
    <property type="component" value="Unassembled WGS sequence"/>
</dbReference>
<protein>
    <submittedName>
        <fullName evidence="3">Uncharacterized protein</fullName>
    </submittedName>
</protein>
<sequence length="664" mass="79436">MITFKVILPDKVVGEYQISKNSNVKEFIQFLKEQNQNKDWNNQELELYLFNQLLKEEGSVDKIICNYNTDRLTLKVKNGEVFKRFQKLVTQALEQNTEAGYEKAFKKSSTLQELPLRNQKKKINKLLSFLVDATQKIAYMSRQKSLNFVEKVLEKEQGRHQTTSQDPSLIRQEEDPLKNNNDTVLGILDHFNEPEGQNIINQDHSIESNNQNFNQKNNNTQIKPKSLSPEAKKYLERKKKAEENLNDPFQQAKAKQLVAELNKKRKEQEDRKKIQLHNESYRLQESIEKYKIEREQQREHLNQQKRMKIKESLEEMQRHRDQKKQRKQEQNQLLKKLKIQEIEKRKQIEEKDQILKKIYYEDAKLKLSQRKKLAIPIRLEEINKHEEDYLNKKQLLKLEKDQKKLEREILIQQETKQLYKARNILQKVIDGDQQLKNQENAKKQQNAEKLLRQQKYAEIVKEYHKPNMKIQKDIQLSRALHNKSGHSLQEEYIDFLKEGEGKQSATKVDSIRNKLYRQGYQGSEKNLFKIQNVLNLKKIQKTIVTESLQKGFIPSPSVYYHPKPMKSEPQLEELQKQKKPINYLKEFEQERMNQQGKLGQLKTNSYPRLQNDYQSIMERGKRYEKEAQRKEHQAYYLNDEKLKEEADDLFLKSVQEKIKFLEKI</sequence>
<evidence type="ECO:0000313" key="3">
    <source>
        <dbReference type="EMBL" id="CAD8044866.1"/>
    </source>
</evidence>
<feature type="region of interest" description="Disordered" evidence="2">
    <location>
        <begin position="208"/>
        <end position="229"/>
    </location>
</feature>
<evidence type="ECO:0000256" key="1">
    <source>
        <dbReference type="SAM" id="Coils"/>
    </source>
</evidence>
<gene>
    <name evidence="3" type="ORF">PPRIM_AZ9-3.1.T0080435</name>
</gene>
<reference evidence="3" key="1">
    <citation type="submission" date="2021-01" db="EMBL/GenBank/DDBJ databases">
        <authorList>
            <consortium name="Genoscope - CEA"/>
            <person name="William W."/>
        </authorList>
    </citation>
    <scope>NUCLEOTIDE SEQUENCE</scope>
</reference>
<feature type="coiled-coil region" evidence="1">
    <location>
        <begin position="584"/>
        <end position="633"/>
    </location>
</feature>
<evidence type="ECO:0000313" key="4">
    <source>
        <dbReference type="Proteomes" id="UP000688137"/>
    </source>
</evidence>